<dbReference type="PANTHER" id="PTHR23306:SF3">
    <property type="entry name" value="TUMOR SUPPRESSOR PROTEIN 101"/>
    <property type="match status" value="1"/>
</dbReference>
<dbReference type="PROSITE" id="PS51322">
    <property type="entry name" value="UEV"/>
    <property type="match status" value="1"/>
</dbReference>
<dbReference type="Pfam" id="PF05743">
    <property type="entry name" value="UEV"/>
    <property type="match status" value="1"/>
</dbReference>
<organism evidence="3 4">
    <name type="scientific">Orchesella dallaii</name>
    <dbReference type="NCBI Taxonomy" id="48710"/>
    <lineage>
        <taxon>Eukaryota</taxon>
        <taxon>Metazoa</taxon>
        <taxon>Ecdysozoa</taxon>
        <taxon>Arthropoda</taxon>
        <taxon>Hexapoda</taxon>
        <taxon>Collembola</taxon>
        <taxon>Entomobryomorpha</taxon>
        <taxon>Entomobryoidea</taxon>
        <taxon>Orchesellidae</taxon>
        <taxon>Orchesellinae</taxon>
        <taxon>Orchesella</taxon>
    </lineage>
</organism>
<gene>
    <name evidence="3" type="ORF">ODALV1_LOCUS24557</name>
</gene>
<keyword evidence="4" id="KW-1185">Reference proteome</keyword>
<dbReference type="InterPro" id="IPR008883">
    <property type="entry name" value="UEV_N"/>
</dbReference>
<feature type="compositionally biased region" description="Low complexity" evidence="1">
    <location>
        <begin position="360"/>
        <end position="373"/>
    </location>
</feature>
<dbReference type="InterPro" id="IPR052070">
    <property type="entry name" value="ESCRT-I_UEV_domain"/>
</dbReference>
<feature type="compositionally biased region" description="Polar residues" evidence="1">
    <location>
        <begin position="215"/>
        <end position="235"/>
    </location>
</feature>
<comment type="caution">
    <text evidence="3">The sequence shown here is derived from an EMBL/GenBank/DDBJ whole genome shotgun (WGS) entry which is preliminary data.</text>
</comment>
<dbReference type="EMBL" id="CAXLJM020000092">
    <property type="protein sequence ID" value="CAL8132280.1"/>
    <property type="molecule type" value="Genomic_DNA"/>
</dbReference>
<evidence type="ECO:0000259" key="2">
    <source>
        <dbReference type="PROSITE" id="PS51322"/>
    </source>
</evidence>
<reference evidence="3 4" key="1">
    <citation type="submission" date="2024-08" db="EMBL/GenBank/DDBJ databases">
        <authorList>
            <person name="Cucini C."/>
            <person name="Frati F."/>
        </authorList>
    </citation>
    <scope>NUCLEOTIDE SEQUENCE [LARGE SCALE GENOMIC DNA]</scope>
</reference>
<proteinExistence type="predicted"/>
<feature type="compositionally biased region" description="Basic and acidic residues" evidence="1">
    <location>
        <begin position="378"/>
        <end position="393"/>
    </location>
</feature>
<accession>A0ABP1RPE3</accession>
<dbReference type="SUPFAM" id="SSF54495">
    <property type="entry name" value="UBC-like"/>
    <property type="match status" value="1"/>
</dbReference>
<dbReference type="PANTHER" id="PTHR23306">
    <property type="entry name" value="TUMOR SUSCEPTIBILITY GENE 101 PROTEIN-RELATED"/>
    <property type="match status" value="1"/>
</dbReference>
<protein>
    <recommendedName>
        <fullName evidence="2">UEV domain-containing protein</fullName>
    </recommendedName>
</protein>
<feature type="domain" description="UEV" evidence="2">
    <location>
        <begin position="8"/>
        <end position="167"/>
    </location>
</feature>
<feature type="region of interest" description="Disordered" evidence="1">
    <location>
        <begin position="208"/>
        <end position="238"/>
    </location>
</feature>
<dbReference type="Gene3D" id="3.10.110.10">
    <property type="entry name" value="Ubiquitin Conjugating Enzyme"/>
    <property type="match status" value="1"/>
</dbReference>
<sequence>MTSGLPKPFDFERLSVLPNLYNNVEVTKEHVLQAIKAYPQLEVIFSPAMFYASWWRKPELELKGTLPVFFGHKNLTCNLIIRIKMSTEYPQAAPVMYVGSGYPNAWKTGQRLKDVGIPNHVYTSGMVHHPYLKEWKDKGHSGHNIKDLLDKLFHAFRTSPQPQLSVPVKAVGLEGPAPSIENHRPFPSKLGGGSASVLPKLSVGTEEPKIPLSSHLKSSNSTHKPHPSASSQLAPSSEGIPRTIRLTQYFTTAQFVDLLLQPETVDWNLERDPVTRKYMLVFLLKPLSSTIANNMKVNEDEMKTKALMEPNQRVRVQEASLLGGKMGSSEKEPSERREHAIVNNIKKGLGAIEVDVQLPSASQSSSLTRTSKTGGNELSKDKGTQESRNYQLRDRKTIARVNKLAVPVPINKSIENAFFREKLGLPPITSARILELIRGQRGSSTSVSVKDLQSRKALALAQEEAEGQRKELLLSPSDLEWLTETEMKRSPYLPQVGDDLIYLREGHKAYVDKVKDIRAHLPLAKGGYSSEFHGGYNKPAQGLRPWAILHEY</sequence>
<evidence type="ECO:0000313" key="4">
    <source>
        <dbReference type="Proteomes" id="UP001642540"/>
    </source>
</evidence>
<evidence type="ECO:0000313" key="3">
    <source>
        <dbReference type="EMBL" id="CAL8132280.1"/>
    </source>
</evidence>
<evidence type="ECO:0000256" key="1">
    <source>
        <dbReference type="SAM" id="MobiDB-lite"/>
    </source>
</evidence>
<dbReference type="CDD" id="cd11685">
    <property type="entry name" value="UEV_TSG101-like"/>
    <property type="match status" value="1"/>
</dbReference>
<feature type="region of interest" description="Disordered" evidence="1">
    <location>
        <begin position="360"/>
        <end position="393"/>
    </location>
</feature>
<name>A0ABP1RPE3_9HEXA</name>
<dbReference type="Proteomes" id="UP001642540">
    <property type="component" value="Unassembled WGS sequence"/>
</dbReference>
<dbReference type="InterPro" id="IPR016135">
    <property type="entry name" value="UBQ-conjugating_enzyme/RWD"/>
</dbReference>